<feature type="binding site" evidence="12">
    <location>
        <begin position="370"/>
        <end position="373"/>
    </location>
    <ligand>
        <name>GTP</name>
        <dbReference type="ChEBI" id="CHEBI:37565"/>
        <label>1</label>
    </ligand>
</feature>
<comment type="subunit">
    <text evidence="12">Associates with the 50S ribosomal subunit.</text>
</comment>
<comment type="similarity">
    <text evidence="1 12 14">Belongs to the TRAFAC class TrmE-Era-EngA-EngB-Septin-like GTPase superfamily. EngA (Der) GTPase family.</text>
</comment>
<keyword evidence="13" id="KW-0963">Cytoplasm</keyword>
<evidence type="ECO:0000256" key="5">
    <source>
        <dbReference type="ARBA" id="ARBA00022737"/>
    </source>
</evidence>
<protein>
    <recommendedName>
        <fullName evidence="12 13">Multifunctional fusion protein</fullName>
    </recommendedName>
    <domain>
        <recommendedName>
            <fullName evidence="13">Cytidylate kinase</fullName>
            <shortName evidence="13">CK</shortName>
            <ecNumber evidence="13">2.7.4.25</ecNumber>
        </recommendedName>
        <alternativeName>
            <fullName evidence="13">Cytidine monophosphate kinase</fullName>
            <shortName evidence="13">CMP kinase</shortName>
        </alternativeName>
    </domain>
    <domain>
        <recommendedName>
            <fullName evidence="12">GTPase Der</fullName>
        </recommendedName>
        <alternativeName>
            <fullName evidence="12">GTP-binding protein EngA</fullName>
        </alternativeName>
    </domain>
</protein>
<dbReference type="GO" id="GO:0043022">
    <property type="term" value="F:ribosome binding"/>
    <property type="evidence" value="ECO:0007669"/>
    <property type="project" value="TreeGrafter"/>
</dbReference>
<dbReference type="HOGENOM" id="CLU_016077_4_0_11"/>
<evidence type="ECO:0000259" key="15">
    <source>
        <dbReference type="PROSITE" id="PS51712"/>
    </source>
</evidence>
<comment type="function">
    <text evidence="12">GTPase that plays an essential role in the late steps of ribosome biogenesis.</text>
</comment>
<dbReference type="STRING" id="203267.TWT_051"/>
<organism evidence="16 17">
    <name type="scientific">Tropheryma whipplei (strain Twist)</name>
    <name type="common">Whipple's bacillus</name>
    <dbReference type="NCBI Taxonomy" id="203267"/>
    <lineage>
        <taxon>Bacteria</taxon>
        <taxon>Bacillati</taxon>
        <taxon>Actinomycetota</taxon>
        <taxon>Actinomycetes</taxon>
        <taxon>Micrococcales</taxon>
        <taxon>Tropherymataceae</taxon>
        <taxon>Tropheryma</taxon>
    </lineage>
</organism>
<feature type="binding site" evidence="12">
    <location>
        <begin position="479"/>
        <end position="483"/>
    </location>
    <ligand>
        <name>GTP</name>
        <dbReference type="ChEBI" id="CHEBI:37565"/>
        <label>2</label>
    </ligand>
</feature>
<dbReference type="NCBIfam" id="NF002828">
    <property type="entry name" value="PRK03003.1"/>
    <property type="match status" value="1"/>
</dbReference>
<keyword evidence="5" id="KW-0677">Repeat</keyword>
<dbReference type="GO" id="GO:0042254">
    <property type="term" value="P:ribosome biogenesis"/>
    <property type="evidence" value="ECO:0007669"/>
    <property type="project" value="UniProtKB-KW"/>
</dbReference>
<dbReference type="InterPro" id="IPR005225">
    <property type="entry name" value="Small_GTP-bd"/>
</dbReference>
<name>Q83H15_TROWT</name>
<dbReference type="GO" id="GO:0005524">
    <property type="term" value="F:ATP binding"/>
    <property type="evidence" value="ECO:0007669"/>
    <property type="project" value="UniProtKB-UniRule"/>
</dbReference>
<dbReference type="GO" id="GO:0036431">
    <property type="term" value="F:dCMP kinase activity"/>
    <property type="evidence" value="ECO:0007669"/>
    <property type="project" value="InterPro"/>
</dbReference>
<keyword evidence="4 13" id="KW-0808">Transferase</keyword>
<dbReference type="GO" id="GO:0005525">
    <property type="term" value="F:GTP binding"/>
    <property type="evidence" value="ECO:0007669"/>
    <property type="project" value="UniProtKB-UniRule"/>
</dbReference>
<dbReference type="CDD" id="cd01895">
    <property type="entry name" value="EngA2"/>
    <property type="match status" value="1"/>
</dbReference>
<keyword evidence="17" id="KW-1185">Reference proteome</keyword>
<proteinExistence type="inferred from homology"/>
<dbReference type="InterPro" id="IPR003136">
    <property type="entry name" value="Cytidylate_kin"/>
</dbReference>
<feature type="binding site" evidence="13">
    <location>
        <begin position="11"/>
        <end position="19"/>
    </location>
    <ligand>
        <name>ATP</name>
        <dbReference type="ChEBI" id="CHEBI:30616"/>
    </ligand>
</feature>
<evidence type="ECO:0000256" key="11">
    <source>
        <dbReference type="ARBA" id="ARBA00048478"/>
    </source>
</evidence>
<gene>
    <name evidence="13" type="primary">cmk</name>
    <name evidence="12" type="synonym">der</name>
    <name evidence="16" type="ordered locus">TWT_051</name>
</gene>
<keyword evidence="7 13" id="KW-0418">Kinase</keyword>
<dbReference type="RefSeq" id="WP_011096029.1">
    <property type="nucleotide sequence ID" value="NC_004572.3"/>
</dbReference>
<accession>Q83H15</accession>
<dbReference type="InterPro" id="IPR031166">
    <property type="entry name" value="G_ENGA"/>
</dbReference>
<keyword evidence="9 12" id="KW-0342">GTP-binding</keyword>
<evidence type="ECO:0000256" key="8">
    <source>
        <dbReference type="ARBA" id="ARBA00022840"/>
    </source>
</evidence>
<dbReference type="eggNOG" id="COG0283">
    <property type="taxonomic scope" value="Bacteria"/>
</dbReference>
<evidence type="ECO:0000256" key="1">
    <source>
        <dbReference type="ARBA" id="ARBA00008279"/>
    </source>
</evidence>
<feature type="binding site" evidence="12">
    <location>
        <begin position="544"/>
        <end position="547"/>
    </location>
    <ligand>
        <name>GTP</name>
        <dbReference type="ChEBI" id="CHEBI:37565"/>
        <label>2</label>
    </ligand>
</feature>
<dbReference type="CDD" id="cd02020">
    <property type="entry name" value="CMPK"/>
    <property type="match status" value="1"/>
</dbReference>
<dbReference type="InterPro" id="IPR016484">
    <property type="entry name" value="GTPase_Der"/>
</dbReference>
<dbReference type="InterPro" id="IPR006073">
    <property type="entry name" value="GTP-bd"/>
</dbReference>
<evidence type="ECO:0000313" key="17">
    <source>
        <dbReference type="Proteomes" id="UP000002200"/>
    </source>
</evidence>
<dbReference type="PRINTS" id="PR00326">
    <property type="entry name" value="GTP1OBG"/>
</dbReference>
<evidence type="ECO:0000256" key="4">
    <source>
        <dbReference type="ARBA" id="ARBA00022679"/>
    </source>
</evidence>
<comment type="catalytic activity">
    <reaction evidence="10 13">
        <text>dCMP + ATP = dCDP + ADP</text>
        <dbReference type="Rhea" id="RHEA:25094"/>
        <dbReference type="ChEBI" id="CHEBI:30616"/>
        <dbReference type="ChEBI" id="CHEBI:57566"/>
        <dbReference type="ChEBI" id="CHEBI:58593"/>
        <dbReference type="ChEBI" id="CHEBI:456216"/>
        <dbReference type="EC" id="2.7.4.25"/>
    </reaction>
</comment>
<dbReference type="SUPFAM" id="SSF52540">
    <property type="entry name" value="P-loop containing nucleoside triphosphate hydrolases"/>
    <property type="match status" value="3"/>
</dbReference>
<evidence type="ECO:0000256" key="12">
    <source>
        <dbReference type="HAMAP-Rule" id="MF_00195"/>
    </source>
</evidence>
<reference evidence="16 17" key="1">
    <citation type="journal article" date="2003" name="Genome Res.">
        <title>Tropheryma whipplei twist: a human pathogenic Actinobacteria with a reduced genome.</title>
        <authorList>
            <person name="Raoult D."/>
            <person name="Ogata H."/>
            <person name="Audic S."/>
            <person name="Robert C."/>
            <person name="Suhre K."/>
            <person name="Drancourt M."/>
            <person name="Claverie J.-M."/>
        </authorList>
    </citation>
    <scope>NUCLEOTIDE SEQUENCE [LARGE SCALE GENOMIC DNA]</scope>
    <source>
        <strain evidence="16 17">Twist</strain>
    </source>
</reference>
<dbReference type="GO" id="GO:0005737">
    <property type="term" value="C:cytoplasm"/>
    <property type="evidence" value="ECO:0007669"/>
    <property type="project" value="UniProtKB-SubCell"/>
</dbReference>
<evidence type="ECO:0000256" key="13">
    <source>
        <dbReference type="HAMAP-Rule" id="MF_00238"/>
    </source>
</evidence>
<evidence type="ECO:0000313" key="16">
    <source>
        <dbReference type="EMBL" id="AAO44148.1"/>
    </source>
</evidence>
<dbReference type="PANTHER" id="PTHR43834:SF6">
    <property type="entry name" value="GTPASE DER"/>
    <property type="match status" value="1"/>
</dbReference>
<dbReference type="InterPro" id="IPR011994">
    <property type="entry name" value="Cytidylate_kinase_dom"/>
</dbReference>
<keyword evidence="8 13" id="KW-0067">ATP-binding</keyword>
<evidence type="ECO:0000256" key="9">
    <source>
        <dbReference type="ARBA" id="ARBA00023134"/>
    </source>
</evidence>
<dbReference type="GO" id="GO:0036430">
    <property type="term" value="F:CMP kinase activity"/>
    <property type="evidence" value="ECO:0007669"/>
    <property type="project" value="RHEA"/>
</dbReference>
<evidence type="ECO:0000256" key="10">
    <source>
        <dbReference type="ARBA" id="ARBA00047615"/>
    </source>
</evidence>
<dbReference type="Gene3D" id="3.30.300.20">
    <property type="match status" value="1"/>
</dbReference>
<dbReference type="Pfam" id="PF02224">
    <property type="entry name" value="Cytidylate_kin"/>
    <property type="match status" value="1"/>
</dbReference>
<dbReference type="Pfam" id="PF01926">
    <property type="entry name" value="MMR_HSR1"/>
    <property type="match status" value="2"/>
</dbReference>
<dbReference type="PROSITE" id="PS51712">
    <property type="entry name" value="G_ENGA"/>
    <property type="match status" value="2"/>
</dbReference>
<sequence>MDFTSIVAIDGPAGSGKSSVGRAVAQYLGYGFLPTGSYYRAFAFLLDQTKDLDSQLDSFISSVRNDLDPYNSGFNVHIDDSPFFGSSGISASSRNIASELNNPEITSKTAAVARNKSVRVRLNEYFRKLCSESIYPAIVLEGRDATTVIAPNARVKIFLTASLVKRAARRSEQLSSEPPNSVLEALRQRDEADNAVTDFLSDDSSRITLDTSDLTFSESVARVLEVIEQAGMPFVSDKWVGENADVLAASGELGATVVIVGRPNVGKSALVNCILGRREAVVENRPGVTRDRVVYPAFWAGRPFTLVDTGGWECDAEGLDAEVVAQAEIGMSIADIIIFVVDVQHGPVSTDAVIARNLQRQNKPIFLVANKADNASSDSDVAQFWSLGLGQPYACSATHGRGVADLMDIVMQSAQVHTPSFCSGAPRVALIGRPNVGKSSLINQLTNSRRAIVDDLAGTTRDPLDALAVIGDKSWLFVDTAGLRRKFKSQKGADFYAYLRATTVLRRTEIALLLLDASHAITEQDVRIAEMVVESGRALVIAINKWDLLDEERRYWLEREIDNTFFRFAWAPRVNISARTGRGVKQLATALQTALTNWNTRLNTARVNHFLQRITREQPHPTRGGRRPRILFASQTGVAPPTFTLFTTGFLEPTYRRFLQKSIRSQHSFTGSPIILSVKIRASRNR</sequence>
<dbReference type="EC" id="2.7.4.25" evidence="13"/>
<dbReference type="OrthoDB" id="9805918at2"/>
<evidence type="ECO:0000256" key="14">
    <source>
        <dbReference type="PROSITE-ProRule" id="PRU01049"/>
    </source>
</evidence>
<dbReference type="eggNOG" id="COG1160">
    <property type="taxonomic scope" value="Bacteria"/>
</dbReference>
<dbReference type="GO" id="GO:0006220">
    <property type="term" value="P:pyrimidine nucleotide metabolic process"/>
    <property type="evidence" value="ECO:0007669"/>
    <property type="project" value="UniProtKB-UniRule"/>
</dbReference>
<comment type="catalytic activity">
    <reaction evidence="11 13">
        <text>CMP + ATP = CDP + ADP</text>
        <dbReference type="Rhea" id="RHEA:11600"/>
        <dbReference type="ChEBI" id="CHEBI:30616"/>
        <dbReference type="ChEBI" id="CHEBI:58069"/>
        <dbReference type="ChEBI" id="CHEBI:60377"/>
        <dbReference type="ChEBI" id="CHEBI:456216"/>
        <dbReference type="EC" id="2.7.4.25"/>
    </reaction>
</comment>
<feature type="binding site" evidence="12">
    <location>
        <begin position="261"/>
        <end position="268"/>
    </location>
    <ligand>
        <name>GTP</name>
        <dbReference type="ChEBI" id="CHEBI:37565"/>
        <label>1</label>
    </ligand>
</feature>
<evidence type="ECO:0000256" key="6">
    <source>
        <dbReference type="ARBA" id="ARBA00022741"/>
    </source>
</evidence>
<feature type="domain" description="EngA-type G" evidence="15">
    <location>
        <begin position="426"/>
        <end position="599"/>
    </location>
</feature>
<comment type="subcellular location">
    <subcellularLocation>
        <location evidence="13">Cytoplasm</location>
    </subcellularLocation>
</comment>
<dbReference type="InterPro" id="IPR027417">
    <property type="entry name" value="P-loop_NTPase"/>
</dbReference>
<dbReference type="InterPro" id="IPR032859">
    <property type="entry name" value="KH_dom-like"/>
</dbReference>
<dbReference type="Gene3D" id="3.40.50.300">
    <property type="entry name" value="P-loop containing nucleotide triphosphate hydrolases"/>
    <property type="match status" value="3"/>
</dbReference>
<dbReference type="AlphaFoldDB" id="Q83H15"/>
<feature type="binding site" evidence="12">
    <location>
        <begin position="308"/>
        <end position="312"/>
    </location>
    <ligand>
        <name>GTP</name>
        <dbReference type="ChEBI" id="CHEBI:37565"/>
        <label>1</label>
    </ligand>
</feature>
<dbReference type="Proteomes" id="UP000002200">
    <property type="component" value="Chromosome"/>
</dbReference>
<dbReference type="HAMAP" id="MF_00195">
    <property type="entry name" value="GTPase_Der"/>
    <property type="match status" value="1"/>
</dbReference>
<evidence type="ECO:0000256" key="3">
    <source>
        <dbReference type="ARBA" id="ARBA00022517"/>
    </source>
</evidence>
<dbReference type="KEGG" id="twh:TWT_051"/>
<dbReference type="NCBIfam" id="TIGR03594">
    <property type="entry name" value="GTPase_EngA"/>
    <property type="match status" value="1"/>
</dbReference>
<dbReference type="PANTHER" id="PTHR43834">
    <property type="entry name" value="GTPASE DER"/>
    <property type="match status" value="1"/>
</dbReference>
<evidence type="ECO:0000256" key="2">
    <source>
        <dbReference type="ARBA" id="ARBA00009427"/>
    </source>
</evidence>
<evidence type="ECO:0000256" key="7">
    <source>
        <dbReference type="ARBA" id="ARBA00022777"/>
    </source>
</evidence>
<dbReference type="HAMAP" id="MF_00238">
    <property type="entry name" value="Cytidyl_kinase_type1"/>
    <property type="match status" value="1"/>
</dbReference>
<dbReference type="FunFam" id="3.40.50.300:FF:000057">
    <property type="entry name" value="GTPase Der"/>
    <property type="match status" value="1"/>
</dbReference>
<keyword evidence="3 12" id="KW-0690">Ribosome biogenesis</keyword>
<keyword evidence="6 12" id="KW-0547">Nucleotide-binding</keyword>
<dbReference type="NCBIfam" id="TIGR00231">
    <property type="entry name" value="small_GTP"/>
    <property type="match status" value="2"/>
</dbReference>
<comment type="similarity">
    <text evidence="2 13">Belongs to the cytidylate kinase family. Type 1 subfamily.</text>
</comment>
<dbReference type="NCBIfam" id="NF007071">
    <property type="entry name" value="PRK09518.1"/>
    <property type="match status" value="1"/>
</dbReference>
<dbReference type="Pfam" id="PF14714">
    <property type="entry name" value="KH_dom-like"/>
    <property type="match status" value="1"/>
</dbReference>
<dbReference type="InterPro" id="IPR015946">
    <property type="entry name" value="KH_dom-like_a/b"/>
</dbReference>
<feature type="binding site" evidence="12">
    <location>
        <begin position="432"/>
        <end position="439"/>
    </location>
    <ligand>
        <name>GTP</name>
        <dbReference type="ChEBI" id="CHEBI:37565"/>
        <label>2</label>
    </ligand>
</feature>
<feature type="domain" description="EngA-type G" evidence="15">
    <location>
        <begin position="255"/>
        <end position="418"/>
    </location>
</feature>
<dbReference type="EMBL" id="AE014184">
    <property type="protein sequence ID" value="AAO44148.1"/>
    <property type="molecule type" value="Genomic_DNA"/>
</dbReference>
<dbReference type="GeneID" id="67387831"/>
<dbReference type="CDD" id="cd01894">
    <property type="entry name" value="EngA1"/>
    <property type="match status" value="1"/>
</dbReference>